<dbReference type="OrthoDB" id="309640at2759"/>
<dbReference type="PANTHER" id="PTHR11803">
    <property type="entry name" value="2-IMINOBUTANOATE/2-IMINOPROPANOATE DEAMINASE RIDA"/>
    <property type="match status" value="1"/>
</dbReference>
<sequence>MASFKYTTPPGFTQTLSDAVHYSQAVDLGNGHFKISGQGGWNSEGEISSDIETETEQTIQNVEDVLKAAGLRGWEDVYYVRSYHTDVDATLSPLAEALKKRIPDNRPGGVVLGVAKLALQGMRLEIEVDAKRSNSMRLPAKI</sequence>
<evidence type="ECO:0000313" key="1">
    <source>
        <dbReference type="EMBL" id="KAF4344279.1"/>
    </source>
</evidence>
<reference evidence="1" key="2">
    <citation type="submission" date="2020-02" db="EMBL/GenBank/DDBJ databases">
        <title>Identification and distribution of gene clusters putatively required for synthesis of sphingolipid metabolism inhibitors in phylogenetically diverse species of the filamentous fungus Fusarium.</title>
        <authorList>
            <person name="Kim H.-S."/>
            <person name="Busman M."/>
            <person name="Brown D.W."/>
            <person name="Divon H."/>
            <person name="Uhlig S."/>
            <person name="Proctor R.H."/>
        </authorList>
    </citation>
    <scope>NUCLEOTIDE SEQUENCE</scope>
    <source>
        <strain evidence="1">NRRL 25174</strain>
    </source>
</reference>
<dbReference type="GO" id="GO:0005829">
    <property type="term" value="C:cytosol"/>
    <property type="evidence" value="ECO:0007669"/>
    <property type="project" value="TreeGrafter"/>
</dbReference>
<dbReference type="Proteomes" id="UP000730481">
    <property type="component" value="Unassembled WGS sequence"/>
</dbReference>
<reference evidence="1" key="1">
    <citation type="journal article" date="2017" name="Mycologia">
        <title>Fusarium algeriense, sp. nov., a novel toxigenic crown rot pathogen of durum wheat from Algeria is nested in the Fusarium burgessii species complex.</title>
        <authorList>
            <person name="Laraba I."/>
            <person name="Keddad A."/>
            <person name="Boureghda H."/>
            <person name="Abdallah N."/>
            <person name="Vaughan M.M."/>
            <person name="Proctor R.H."/>
            <person name="Busman M."/>
            <person name="O'Donnell K."/>
        </authorList>
    </citation>
    <scope>NUCLEOTIDE SEQUENCE</scope>
    <source>
        <strain evidence="1">NRRL 25174</strain>
    </source>
</reference>
<dbReference type="SUPFAM" id="SSF55298">
    <property type="entry name" value="YjgF-like"/>
    <property type="match status" value="1"/>
</dbReference>
<dbReference type="InterPro" id="IPR035959">
    <property type="entry name" value="RutC-like_sf"/>
</dbReference>
<dbReference type="Pfam" id="PF01042">
    <property type="entry name" value="Ribonuc_L-PSP"/>
    <property type="match status" value="1"/>
</dbReference>
<dbReference type="EMBL" id="PVQB02000059">
    <property type="protein sequence ID" value="KAF4344279.1"/>
    <property type="molecule type" value="Genomic_DNA"/>
</dbReference>
<dbReference type="PANTHER" id="PTHR11803:SF39">
    <property type="entry name" value="2-IMINOBUTANOATE_2-IMINOPROPANOATE DEAMINASE"/>
    <property type="match status" value="1"/>
</dbReference>
<protein>
    <submittedName>
        <fullName evidence="1">Endoribonuclease l-psp family</fullName>
    </submittedName>
</protein>
<dbReference type="AlphaFoldDB" id="A0A9P5E3P0"/>
<keyword evidence="2" id="KW-1185">Reference proteome</keyword>
<accession>A0A9P5E3P0</accession>
<dbReference type="GO" id="GO:0019239">
    <property type="term" value="F:deaminase activity"/>
    <property type="evidence" value="ECO:0007669"/>
    <property type="project" value="TreeGrafter"/>
</dbReference>
<dbReference type="InterPro" id="IPR006175">
    <property type="entry name" value="YjgF/YER057c/UK114"/>
</dbReference>
<evidence type="ECO:0000313" key="2">
    <source>
        <dbReference type="Proteomes" id="UP000730481"/>
    </source>
</evidence>
<dbReference type="Gene3D" id="3.30.1330.40">
    <property type="entry name" value="RutC-like"/>
    <property type="match status" value="1"/>
</dbReference>
<name>A0A9P5E3P0_9HYPO</name>
<gene>
    <name evidence="1" type="ORF">FBEOM_1673</name>
</gene>
<proteinExistence type="predicted"/>
<organism evidence="1 2">
    <name type="scientific">Fusarium beomiforme</name>
    <dbReference type="NCBI Taxonomy" id="44412"/>
    <lineage>
        <taxon>Eukaryota</taxon>
        <taxon>Fungi</taxon>
        <taxon>Dikarya</taxon>
        <taxon>Ascomycota</taxon>
        <taxon>Pezizomycotina</taxon>
        <taxon>Sordariomycetes</taxon>
        <taxon>Hypocreomycetidae</taxon>
        <taxon>Hypocreales</taxon>
        <taxon>Nectriaceae</taxon>
        <taxon>Fusarium</taxon>
        <taxon>Fusarium burgessii species complex</taxon>
    </lineage>
</organism>
<comment type="caution">
    <text evidence="1">The sequence shown here is derived from an EMBL/GenBank/DDBJ whole genome shotgun (WGS) entry which is preliminary data.</text>
</comment>
<dbReference type="GO" id="GO:0005739">
    <property type="term" value="C:mitochondrion"/>
    <property type="evidence" value="ECO:0007669"/>
    <property type="project" value="TreeGrafter"/>
</dbReference>